<sequence>MELGIIGLGKMGFNMTERLRLAGNMFRIRAEGVGR</sequence>
<accession>A0A9X0QEP5</accession>
<dbReference type="EMBL" id="JACHEB010000005">
    <property type="protein sequence ID" value="MBB5328903.1"/>
    <property type="molecule type" value="Genomic_DNA"/>
</dbReference>
<keyword evidence="2" id="KW-1185">Reference proteome</keyword>
<protein>
    <submittedName>
        <fullName evidence="1">3-hydroxyisobutyrate dehydrogenase-like beta-hydroxyacid dehydrogenase</fullName>
    </submittedName>
</protein>
<name>A0A9X0QEP5_9BACT</name>
<evidence type="ECO:0000313" key="2">
    <source>
        <dbReference type="Proteomes" id="UP000535182"/>
    </source>
</evidence>
<dbReference type="AlphaFoldDB" id="A0A9X0QEP5"/>
<proteinExistence type="predicted"/>
<reference evidence="1 2" key="1">
    <citation type="submission" date="2020-08" db="EMBL/GenBank/DDBJ databases">
        <title>Genomic Encyclopedia of Type Strains, Phase IV (KMG-V): Genome sequencing to study the core and pangenomes of soil and plant-associated prokaryotes.</title>
        <authorList>
            <person name="Whitman W."/>
        </authorList>
    </citation>
    <scope>NUCLEOTIDE SEQUENCE [LARGE SCALE GENOMIC DNA]</scope>
    <source>
        <strain evidence="1 2">X5P2</strain>
    </source>
</reference>
<evidence type="ECO:0000313" key="1">
    <source>
        <dbReference type="EMBL" id="MBB5328903.1"/>
    </source>
</evidence>
<gene>
    <name evidence="1" type="ORF">HDF14_002519</name>
</gene>
<organism evidence="1 2">
    <name type="scientific">Tunturiibacter gelidiferens</name>
    <dbReference type="NCBI Taxonomy" id="3069689"/>
    <lineage>
        <taxon>Bacteria</taxon>
        <taxon>Pseudomonadati</taxon>
        <taxon>Acidobacteriota</taxon>
        <taxon>Terriglobia</taxon>
        <taxon>Terriglobales</taxon>
        <taxon>Acidobacteriaceae</taxon>
        <taxon>Tunturiibacter</taxon>
    </lineage>
</organism>
<comment type="caution">
    <text evidence="1">The sequence shown here is derived from an EMBL/GenBank/DDBJ whole genome shotgun (WGS) entry which is preliminary data.</text>
</comment>
<dbReference type="Proteomes" id="UP000535182">
    <property type="component" value="Unassembled WGS sequence"/>
</dbReference>